<reference evidence="9 10" key="1">
    <citation type="submission" date="2023-06" db="EMBL/GenBank/DDBJ databases">
        <title>Alteromonas sp. ASW11-36 isolated from intertidal sand.</title>
        <authorList>
            <person name="Li Y."/>
        </authorList>
    </citation>
    <scope>NUCLEOTIDE SEQUENCE [LARGE SCALE GENOMIC DNA]</scope>
    <source>
        <strain evidence="9 10">ASW11-36</strain>
    </source>
</reference>
<keyword evidence="3" id="KW-0227">DNA damage</keyword>
<dbReference type="SMART" id="SM00342">
    <property type="entry name" value="HTH_ARAC"/>
    <property type="match status" value="1"/>
</dbReference>
<evidence type="ECO:0000259" key="8">
    <source>
        <dbReference type="PROSITE" id="PS01124"/>
    </source>
</evidence>
<dbReference type="Pfam" id="PF02805">
    <property type="entry name" value="Ada_Zn_binding"/>
    <property type="match status" value="1"/>
</dbReference>
<dbReference type="EMBL" id="JAUCBP010000013">
    <property type="protein sequence ID" value="MDM7862173.1"/>
    <property type="molecule type" value="Genomic_DNA"/>
</dbReference>
<dbReference type="PANTHER" id="PTHR43003:SF13">
    <property type="entry name" value="DNA-3-METHYLADENINE GLYCOSYLASE 2"/>
    <property type="match status" value="1"/>
</dbReference>
<comment type="cofactor">
    <cofactor evidence="1">
        <name>Zn(2+)</name>
        <dbReference type="ChEBI" id="CHEBI:29105"/>
    </cofactor>
</comment>
<organism evidence="9 10">
    <name type="scientific">Alteromonas arenosi</name>
    <dbReference type="NCBI Taxonomy" id="3055817"/>
    <lineage>
        <taxon>Bacteria</taxon>
        <taxon>Pseudomonadati</taxon>
        <taxon>Pseudomonadota</taxon>
        <taxon>Gammaproteobacteria</taxon>
        <taxon>Alteromonadales</taxon>
        <taxon>Alteromonadaceae</taxon>
        <taxon>Alteromonas/Salinimonas group</taxon>
        <taxon>Alteromonas</taxon>
    </lineage>
</organism>
<dbReference type="Gene3D" id="1.10.340.30">
    <property type="entry name" value="Hypothetical protein, domain 2"/>
    <property type="match status" value="1"/>
</dbReference>
<dbReference type="Gene3D" id="3.40.10.10">
    <property type="entry name" value="DNA Methylphosphotriester Repair Domain"/>
    <property type="match status" value="1"/>
</dbReference>
<dbReference type="RefSeq" id="WP_289366962.1">
    <property type="nucleotide sequence ID" value="NZ_JAUCBP010000013.1"/>
</dbReference>
<dbReference type="PANTHER" id="PTHR43003">
    <property type="entry name" value="DNA-3-METHYLADENINE GLYCOSYLASE"/>
    <property type="match status" value="1"/>
</dbReference>
<dbReference type="Pfam" id="PF12833">
    <property type="entry name" value="HTH_18"/>
    <property type="match status" value="1"/>
</dbReference>
<evidence type="ECO:0000256" key="2">
    <source>
        <dbReference type="ARBA" id="ARBA00022603"/>
    </source>
</evidence>
<evidence type="ECO:0000256" key="1">
    <source>
        <dbReference type="ARBA" id="ARBA00001947"/>
    </source>
</evidence>
<keyword evidence="10" id="KW-1185">Reference proteome</keyword>
<evidence type="ECO:0000313" key="10">
    <source>
        <dbReference type="Proteomes" id="UP001234343"/>
    </source>
</evidence>
<evidence type="ECO:0000256" key="6">
    <source>
        <dbReference type="ARBA" id="ARBA00023163"/>
    </source>
</evidence>
<proteinExistence type="predicted"/>
<dbReference type="Pfam" id="PF06029">
    <property type="entry name" value="AlkA_N"/>
    <property type="match status" value="1"/>
</dbReference>
<dbReference type="InterPro" id="IPR009057">
    <property type="entry name" value="Homeodomain-like_sf"/>
</dbReference>
<dbReference type="SMART" id="SM01009">
    <property type="entry name" value="AlkA_N"/>
    <property type="match status" value="1"/>
</dbReference>
<dbReference type="SUPFAM" id="SSF57884">
    <property type="entry name" value="Ada DNA repair protein, N-terminal domain (N-Ada 10)"/>
    <property type="match status" value="1"/>
</dbReference>
<keyword evidence="7" id="KW-0234">DNA repair</keyword>
<dbReference type="Proteomes" id="UP001234343">
    <property type="component" value="Unassembled WGS sequence"/>
</dbReference>
<dbReference type="Gene3D" id="3.30.310.20">
    <property type="entry name" value="DNA-3-methyladenine glycosylase AlkA, N-terminal domain"/>
    <property type="match status" value="1"/>
</dbReference>
<dbReference type="InterPro" id="IPR004026">
    <property type="entry name" value="Ada_DNA_repair_Zn-bd"/>
</dbReference>
<dbReference type="InterPro" id="IPR010316">
    <property type="entry name" value="AlkA_N"/>
</dbReference>
<dbReference type="Gene3D" id="1.10.10.60">
    <property type="entry name" value="Homeodomain-like"/>
    <property type="match status" value="1"/>
</dbReference>
<keyword evidence="6" id="KW-0804">Transcription</keyword>
<evidence type="ECO:0000313" key="9">
    <source>
        <dbReference type="EMBL" id="MDM7862173.1"/>
    </source>
</evidence>
<keyword evidence="2" id="KW-0489">Methyltransferase</keyword>
<evidence type="ECO:0000256" key="5">
    <source>
        <dbReference type="ARBA" id="ARBA00023159"/>
    </source>
</evidence>
<keyword evidence="4" id="KW-0805">Transcription regulation</keyword>
<dbReference type="InterPro" id="IPR011257">
    <property type="entry name" value="DNA_glycosylase"/>
</dbReference>
<evidence type="ECO:0000256" key="3">
    <source>
        <dbReference type="ARBA" id="ARBA00022763"/>
    </source>
</evidence>
<keyword evidence="5" id="KW-0010">Activator</keyword>
<accession>A0ABT7T158</accession>
<dbReference type="SUPFAM" id="SSF48150">
    <property type="entry name" value="DNA-glycosylase"/>
    <property type="match status" value="1"/>
</dbReference>
<feature type="domain" description="HTH araC/xylS-type" evidence="8">
    <location>
        <begin position="86"/>
        <end position="185"/>
    </location>
</feature>
<sequence length="464" mass="52044">MPLTASPETLKAARQARDPRFDGLFYIAVKTTGIFCRPICPAVSPKEENVEYFATQQESMDHGYRPCLRCRPDSAPGSPAWQGVNTTVNRATRLLIENPDQSVATIAERLGIGERYLHKLMVEHLGISPKRYRLYSQLLVAKQLLHQTTLSIESVAQAAGFSSSRSLQQHMQQVNKLTPSQLRKQTVEVKSDSIQVRLHYRPPYYWPGLRDFLSRRAISPVEQVTENSYARSFQVAGQSVAGHFKAVHNAEKNAFDVTISLPDVSQLMSIIANIRRVLDLDCDSLAIAERLQACGMPDESLTPGLRLPGVWTPFEAGCRAIIGQQISVTGAINQLQRIVTHVHNEDASEKPATFPTPQQMLTLDPDILRMPNTRKAAFKAFVECFCENQHPTPEQLLAIKGIGPWTVNYVRLRGLSEPDLLLETDLIVAKQLAKLNLESEHSAPWRSYLTFQLWELATTEHTED</sequence>
<keyword evidence="2" id="KW-0808">Transferase</keyword>
<dbReference type="SUPFAM" id="SSF46689">
    <property type="entry name" value="Homeodomain-like"/>
    <property type="match status" value="2"/>
</dbReference>
<dbReference type="PROSITE" id="PS01124">
    <property type="entry name" value="HTH_ARAC_FAMILY_2"/>
    <property type="match status" value="1"/>
</dbReference>
<dbReference type="InterPro" id="IPR037046">
    <property type="entry name" value="AlkA_N_sf"/>
</dbReference>
<dbReference type="SUPFAM" id="SSF55945">
    <property type="entry name" value="TATA-box binding protein-like"/>
    <property type="match status" value="1"/>
</dbReference>
<dbReference type="InterPro" id="IPR035451">
    <property type="entry name" value="Ada-like_dom_sf"/>
</dbReference>
<evidence type="ECO:0000256" key="4">
    <source>
        <dbReference type="ARBA" id="ARBA00023015"/>
    </source>
</evidence>
<dbReference type="InterPro" id="IPR018060">
    <property type="entry name" value="HTH_AraC"/>
</dbReference>
<dbReference type="InterPro" id="IPR051912">
    <property type="entry name" value="Alkylbase_DNA_Glycosylase/TA"/>
</dbReference>
<protein>
    <submittedName>
        <fullName evidence="9">AlkA N-terminal domain-containing protein</fullName>
    </submittedName>
</protein>
<name>A0ABT7T158_9ALTE</name>
<gene>
    <name evidence="9" type="ORF">QTP81_16325</name>
</gene>
<evidence type="ECO:0000256" key="7">
    <source>
        <dbReference type="ARBA" id="ARBA00023204"/>
    </source>
</evidence>
<comment type="caution">
    <text evidence="9">The sequence shown here is derived from an EMBL/GenBank/DDBJ whole genome shotgun (WGS) entry which is preliminary data.</text>
</comment>